<keyword evidence="1" id="KW-0472">Membrane</keyword>
<reference evidence="2 3" key="1">
    <citation type="submission" date="2016-03" db="EMBL/GenBank/DDBJ databases">
        <authorList>
            <person name="Ploux O."/>
        </authorList>
    </citation>
    <scope>NUCLEOTIDE SEQUENCE [LARGE SCALE GENOMIC DNA]</scope>
    <source>
        <strain evidence="2 3">R-45378</strain>
    </source>
</reference>
<accession>A0A177MY07</accession>
<evidence type="ECO:0000256" key="1">
    <source>
        <dbReference type="SAM" id="Phobius"/>
    </source>
</evidence>
<keyword evidence="1" id="KW-1133">Transmembrane helix</keyword>
<evidence type="ECO:0000313" key="2">
    <source>
        <dbReference type="EMBL" id="OAI10284.1"/>
    </source>
</evidence>
<gene>
    <name evidence="2" type="ORF">A1507_21775</name>
</gene>
<name>A0A177MY07_9GAMM</name>
<dbReference type="Proteomes" id="UP000077857">
    <property type="component" value="Unassembled WGS sequence"/>
</dbReference>
<feature type="transmembrane region" description="Helical" evidence="1">
    <location>
        <begin position="175"/>
        <end position="195"/>
    </location>
</feature>
<protein>
    <submittedName>
        <fullName evidence="2">Peptidase M4</fullName>
    </submittedName>
</protein>
<feature type="transmembrane region" description="Helical" evidence="1">
    <location>
        <begin position="29"/>
        <end position="53"/>
    </location>
</feature>
<dbReference type="OrthoDB" id="5294804at2"/>
<dbReference type="AlphaFoldDB" id="A0A177MY07"/>
<comment type="caution">
    <text evidence="2">The sequence shown here is derived from an EMBL/GenBank/DDBJ whole genome shotgun (WGS) entry which is preliminary data.</text>
</comment>
<dbReference type="RefSeq" id="WP_064042711.1">
    <property type="nucleotide sequence ID" value="NZ_LUUJ01000137.1"/>
</dbReference>
<evidence type="ECO:0000313" key="3">
    <source>
        <dbReference type="Proteomes" id="UP000077857"/>
    </source>
</evidence>
<dbReference type="Pfam" id="PF03929">
    <property type="entry name" value="PepSY_TM"/>
    <property type="match status" value="1"/>
</dbReference>
<dbReference type="PANTHER" id="PTHR34219">
    <property type="entry name" value="IRON-REGULATED INNER MEMBRANE PROTEIN-RELATED"/>
    <property type="match status" value="1"/>
</dbReference>
<sequence>MLSSITIAKADTRLVKLKARRKLWLDVHLYLGLIAGAVLTVVGLTGSFAVFFVELQEILNPELALVSTPVEDRKKLHSLDEMVDAAESVKPLGSRFFKLYYPRKPDIAYKFLYFIRDDKQAKNGDGYYIFVDPYTAKVNGTQLYYLKDRYWGRPIVGFIMQLHWCLLQGRTGADINGILAAISIISVLTGLILWWPLTGKFKQALTFKRNASAVRFNFDLHKTFGFYSAIVLLPVLFSGVYFNLPEHVNVLVKLFSPANRPTAFNTIPAEVRSKPPHAGQQALSLSIVEAIVQERYPAGRLWMLDGPKSPEGVYKIMKKDVTELSRFIGYRDVAVDQYSGEILKVYDSGGGSAGDVLLDWQWPLHSGHAFGWPGRILVLLSGLACPVLFVTGVIRWRQKCRARRSADKLDRRRTDR</sequence>
<proteinExistence type="predicted"/>
<dbReference type="InterPro" id="IPR005625">
    <property type="entry name" value="PepSY-ass_TM"/>
</dbReference>
<dbReference type="EMBL" id="LUUJ01000137">
    <property type="protein sequence ID" value="OAI10284.1"/>
    <property type="molecule type" value="Genomic_DNA"/>
</dbReference>
<keyword evidence="1" id="KW-0812">Transmembrane</keyword>
<feature type="transmembrane region" description="Helical" evidence="1">
    <location>
        <begin position="224"/>
        <end position="244"/>
    </location>
</feature>
<organism evidence="2 3">
    <name type="scientific">Methylomonas koyamae</name>
    <dbReference type="NCBI Taxonomy" id="702114"/>
    <lineage>
        <taxon>Bacteria</taxon>
        <taxon>Pseudomonadati</taxon>
        <taxon>Pseudomonadota</taxon>
        <taxon>Gammaproteobacteria</taxon>
        <taxon>Methylococcales</taxon>
        <taxon>Methylococcaceae</taxon>
        <taxon>Methylomonas</taxon>
    </lineage>
</organism>
<feature type="transmembrane region" description="Helical" evidence="1">
    <location>
        <begin position="372"/>
        <end position="394"/>
    </location>
</feature>